<organism evidence="2">
    <name type="scientific">marine sediment metagenome</name>
    <dbReference type="NCBI Taxonomy" id="412755"/>
    <lineage>
        <taxon>unclassified sequences</taxon>
        <taxon>metagenomes</taxon>
        <taxon>ecological metagenomes</taxon>
    </lineage>
</organism>
<gene>
    <name evidence="2" type="ORF">LCGC14_0718210</name>
</gene>
<accession>A0A0F9QHH5</accession>
<dbReference type="AlphaFoldDB" id="A0A0F9QHH5"/>
<protein>
    <submittedName>
        <fullName evidence="2">Uncharacterized protein</fullName>
    </submittedName>
</protein>
<comment type="caution">
    <text evidence="2">The sequence shown here is derived from an EMBL/GenBank/DDBJ whole genome shotgun (WGS) entry which is preliminary data.</text>
</comment>
<feature type="region of interest" description="Disordered" evidence="1">
    <location>
        <begin position="50"/>
        <end position="70"/>
    </location>
</feature>
<evidence type="ECO:0000256" key="1">
    <source>
        <dbReference type="SAM" id="MobiDB-lite"/>
    </source>
</evidence>
<dbReference type="EMBL" id="LAZR01001614">
    <property type="protein sequence ID" value="KKN41954.1"/>
    <property type="molecule type" value="Genomic_DNA"/>
</dbReference>
<reference evidence="2" key="1">
    <citation type="journal article" date="2015" name="Nature">
        <title>Complex archaea that bridge the gap between prokaryotes and eukaryotes.</title>
        <authorList>
            <person name="Spang A."/>
            <person name="Saw J.H."/>
            <person name="Jorgensen S.L."/>
            <person name="Zaremba-Niedzwiedzka K."/>
            <person name="Martijn J."/>
            <person name="Lind A.E."/>
            <person name="van Eijk R."/>
            <person name="Schleper C."/>
            <person name="Guy L."/>
            <person name="Ettema T.J."/>
        </authorList>
    </citation>
    <scope>NUCLEOTIDE SEQUENCE</scope>
</reference>
<evidence type="ECO:0000313" key="2">
    <source>
        <dbReference type="EMBL" id="KKN41954.1"/>
    </source>
</evidence>
<proteinExistence type="predicted"/>
<name>A0A0F9QHH5_9ZZZZ</name>
<sequence>MAQEANVTIHGLLVQQETAFSGSVVFDSGSDGDGINVVELPEFTINYQHAGERPSPQGTEGKIKRAAPTGRTVEGTIRSELAGSEVPYSSSAPTNLPPLNALIEASGLSGSINGTSVVYVRNPIDQAFSVAARLFARDTVRDVAGGYCSFNWGYEEPGAAIIAEFNLMGIVSRPVSSPTFPTIVYPDQDPPRAVDVALTLNGTSSLIVRSVNMVDGRDVATPRVDSNSSQGSRGFAVGKFDYQLTVVVEASASGFDVYQLRDDASEFAASITFGSVAGNIMAVSWPQCTIMEVNEQDDGPVAMWELVIDIHNSNPGLRDDIQYTFS</sequence>